<comment type="catalytic activity">
    <reaction evidence="7">
        <text>L-aspartate + L-glutamine + ATP + H2O = L-asparagine + L-glutamate + AMP + diphosphate + H(+)</text>
        <dbReference type="Rhea" id="RHEA:12228"/>
        <dbReference type="ChEBI" id="CHEBI:15377"/>
        <dbReference type="ChEBI" id="CHEBI:15378"/>
        <dbReference type="ChEBI" id="CHEBI:29985"/>
        <dbReference type="ChEBI" id="CHEBI:29991"/>
        <dbReference type="ChEBI" id="CHEBI:30616"/>
        <dbReference type="ChEBI" id="CHEBI:33019"/>
        <dbReference type="ChEBI" id="CHEBI:58048"/>
        <dbReference type="ChEBI" id="CHEBI:58359"/>
        <dbReference type="ChEBI" id="CHEBI:456215"/>
        <dbReference type="EC" id="6.3.5.4"/>
    </reaction>
</comment>
<dbReference type="KEGG" id="pect:BN1012_Phect1104"/>
<keyword evidence="4 9" id="KW-0547">Nucleotide-binding</keyword>
<feature type="binding site" evidence="9">
    <location>
        <begin position="376"/>
        <end position="377"/>
    </location>
    <ligand>
        <name>ATP</name>
        <dbReference type="ChEBI" id="CHEBI:30616"/>
    </ligand>
</feature>
<dbReference type="AlphaFoldDB" id="X5M7W7"/>
<dbReference type="InterPro" id="IPR014729">
    <property type="entry name" value="Rossmann-like_a/b/a_fold"/>
</dbReference>
<reference evidence="12 13" key="1">
    <citation type="journal article" date="2014" name="Front. Genet.">
        <title>Genome and metabolic network of "Candidatus Phaeomarinobacter ectocarpi" Ec32, a new candidate genus of Alphaproteobacteria frequently associated with brown algae.</title>
        <authorList>
            <person name="Dittami S.M."/>
            <person name="Barbeyron T."/>
            <person name="Boyen C."/>
            <person name="Cambefort J."/>
            <person name="Collet G."/>
            <person name="Delage L."/>
            <person name="Gobet A."/>
            <person name="Groisillier A."/>
            <person name="Leblanc C."/>
            <person name="Michel G."/>
            <person name="Scornet D."/>
            <person name="Siegel A."/>
            <person name="Tapia J.E."/>
            <person name="Tonon T."/>
        </authorList>
    </citation>
    <scope>NUCLEOTIDE SEQUENCE [LARGE SCALE GENOMIC DNA]</scope>
    <source>
        <strain evidence="12 13">Ec32</strain>
    </source>
</reference>
<dbReference type="PANTHER" id="PTHR43284:SF1">
    <property type="entry name" value="ASPARAGINE SYNTHETASE"/>
    <property type="match status" value="1"/>
</dbReference>
<keyword evidence="8" id="KW-0028">Amino-acid biosynthesis</keyword>
<keyword evidence="6 8" id="KW-0315">Glutamine amidotransferase</keyword>
<dbReference type="Gene3D" id="3.40.50.620">
    <property type="entry name" value="HUPs"/>
    <property type="match status" value="1"/>
</dbReference>
<dbReference type="InterPro" id="IPR001962">
    <property type="entry name" value="Asn_synthase"/>
</dbReference>
<dbReference type="EC" id="6.3.5.4" evidence="3"/>
<dbReference type="PROSITE" id="PS51278">
    <property type="entry name" value="GATASE_TYPE_2"/>
    <property type="match status" value="1"/>
</dbReference>
<feature type="site" description="Important for beta-aspartyl-AMP intermediate formation" evidence="10">
    <location>
        <position position="378"/>
    </location>
</feature>
<dbReference type="PIRSF" id="PIRSF001589">
    <property type="entry name" value="Asn_synthetase_glu-h"/>
    <property type="match status" value="1"/>
</dbReference>
<evidence type="ECO:0000313" key="13">
    <source>
        <dbReference type="Proteomes" id="UP000032160"/>
    </source>
</evidence>
<dbReference type="InterPro" id="IPR017932">
    <property type="entry name" value="GATase_2_dom"/>
</dbReference>
<feature type="domain" description="Glutamine amidotransferase type-2" evidence="11">
    <location>
        <begin position="2"/>
        <end position="217"/>
    </location>
</feature>
<keyword evidence="8" id="KW-0061">Asparagine biosynthesis</keyword>
<dbReference type="Gene3D" id="3.60.20.10">
    <property type="entry name" value="Glutamine Phosphoribosylpyrophosphate, subunit 1, domain 1"/>
    <property type="match status" value="1"/>
</dbReference>
<dbReference type="Pfam" id="PF00733">
    <property type="entry name" value="Asn_synthase"/>
    <property type="match status" value="1"/>
</dbReference>
<accession>X5M7W7</accession>
<evidence type="ECO:0000256" key="2">
    <source>
        <dbReference type="ARBA" id="ARBA00005752"/>
    </source>
</evidence>
<dbReference type="GO" id="GO:0004066">
    <property type="term" value="F:asparagine synthase (glutamine-hydrolyzing) activity"/>
    <property type="evidence" value="ECO:0007669"/>
    <property type="project" value="UniProtKB-EC"/>
</dbReference>
<evidence type="ECO:0000256" key="4">
    <source>
        <dbReference type="ARBA" id="ARBA00022741"/>
    </source>
</evidence>
<evidence type="ECO:0000256" key="3">
    <source>
        <dbReference type="ARBA" id="ARBA00012737"/>
    </source>
</evidence>
<dbReference type="GO" id="GO:0006529">
    <property type="term" value="P:asparagine biosynthetic process"/>
    <property type="evidence" value="ECO:0007669"/>
    <property type="project" value="UniProtKB-KW"/>
</dbReference>
<keyword evidence="13" id="KW-1185">Reference proteome</keyword>
<evidence type="ECO:0000256" key="9">
    <source>
        <dbReference type="PIRSR" id="PIRSR001589-2"/>
    </source>
</evidence>
<dbReference type="Pfam" id="PF13537">
    <property type="entry name" value="GATase_7"/>
    <property type="match status" value="1"/>
</dbReference>
<dbReference type="InterPro" id="IPR029055">
    <property type="entry name" value="Ntn_hydrolases_N"/>
</dbReference>
<proteinExistence type="inferred from homology"/>
<feature type="binding site" evidence="9">
    <location>
        <position position="103"/>
    </location>
    <ligand>
        <name>L-glutamine</name>
        <dbReference type="ChEBI" id="CHEBI:58359"/>
    </ligand>
</feature>
<evidence type="ECO:0000313" key="12">
    <source>
        <dbReference type="EMBL" id="CDO59318.1"/>
    </source>
</evidence>
<keyword evidence="12" id="KW-0436">Ligase</keyword>
<evidence type="ECO:0000256" key="7">
    <source>
        <dbReference type="ARBA" id="ARBA00048741"/>
    </source>
</evidence>
<name>X5M7W7_9HYPH</name>
<dbReference type="GO" id="GO:0005524">
    <property type="term" value="F:ATP binding"/>
    <property type="evidence" value="ECO:0007669"/>
    <property type="project" value="UniProtKB-KW"/>
</dbReference>
<dbReference type="Proteomes" id="UP000032160">
    <property type="component" value="Chromosome I"/>
</dbReference>
<dbReference type="STRING" id="1458461.BN1012_Phect1104"/>
<feature type="active site" description="For GATase activity" evidence="8">
    <location>
        <position position="2"/>
    </location>
</feature>
<evidence type="ECO:0000256" key="8">
    <source>
        <dbReference type="PIRSR" id="PIRSR001589-1"/>
    </source>
</evidence>
<organism evidence="12 13">
    <name type="scientific">Candidatus Phaeomarinibacter ectocarpi</name>
    <dbReference type="NCBI Taxonomy" id="1458461"/>
    <lineage>
        <taxon>Bacteria</taxon>
        <taxon>Pseudomonadati</taxon>
        <taxon>Pseudomonadota</taxon>
        <taxon>Alphaproteobacteria</taxon>
        <taxon>Hyphomicrobiales</taxon>
        <taxon>Parvibaculaceae</taxon>
        <taxon>Candidatus Phaeomarinibacter</taxon>
    </lineage>
</organism>
<dbReference type="InterPro" id="IPR006426">
    <property type="entry name" value="Asn_synth_AEB"/>
</dbReference>
<dbReference type="NCBIfam" id="TIGR01536">
    <property type="entry name" value="asn_synth_AEB"/>
    <property type="match status" value="1"/>
</dbReference>
<dbReference type="RefSeq" id="WP_043950005.1">
    <property type="nucleotide sequence ID" value="NZ_HG966617.1"/>
</dbReference>
<dbReference type="EMBL" id="HG966617">
    <property type="protein sequence ID" value="CDO59318.1"/>
    <property type="molecule type" value="Genomic_DNA"/>
</dbReference>
<dbReference type="OrthoDB" id="9763290at2"/>
<dbReference type="HOGENOM" id="CLU_014658_3_1_5"/>
<dbReference type="CDD" id="cd00712">
    <property type="entry name" value="AsnB"/>
    <property type="match status" value="1"/>
</dbReference>
<dbReference type="SUPFAM" id="SSF56235">
    <property type="entry name" value="N-terminal nucleophile aminohydrolases (Ntn hydrolases)"/>
    <property type="match status" value="1"/>
</dbReference>
<gene>
    <name evidence="12" type="ORF">BN1012_Phect1104</name>
</gene>
<dbReference type="InterPro" id="IPR051786">
    <property type="entry name" value="ASN_synthetase/amidase"/>
</dbReference>
<comment type="pathway">
    <text evidence="1">Amino-acid biosynthesis; L-asparagine biosynthesis; L-asparagine from L-aspartate (L-Gln route): step 1/1.</text>
</comment>
<evidence type="ECO:0000256" key="6">
    <source>
        <dbReference type="ARBA" id="ARBA00022962"/>
    </source>
</evidence>
<dbReference type="CDD" id="cd01991">
    <property type="entry name" value="Asn_synthase_B_C"/>
    <property type="match status" value="1"/>
</dbReference>
<dbReference type="SUPFAM" id="SSF52402">
    <property type="entry name" value="Adenine nucleotide alpha hydrolases-like"/>
    <property type="match status" value="1"/>
</dbReference>
<sequence>MCGITGFATGTHLSSDDTRTLQRMTEALVHRGPDADGTWSDAEAGVAFGHRRLSIVDLSKAGAQPMHDASGRYVITYNGEIYNFPALRKDLEAVGVTFRGHSDTEVLIEACAHWGTEATLKRLNGIFAFGLWDRQQRSLTLARDHIGIKPLYWAKTGSTLLFASELKAMHAHPQFNTAINRDAVAAFMRFNYIPQPHSIYQDAHKLPPGCYLTCDLSGGVPSEPVIKTYWDGLETAEQAAADPFTGSPEEAVEQLSDLLHDAIGQQMVSDVPLGAFLSGGIDSSTVVALMQAQSSQPVRTFSIGFSEEGFNEAHHAAEVAKHLGTDHTELYLSSRDALDVVPHLADMYDEPFADSSQIPTYLVSKLAREHVTVSLSGDGGDELFAGYNRYVWGRTLWRTIRTLPLPMRRLVSRSVRGLSPARWNQLMSPIPDRIKPGNPGDALYKLASVVELDGPGAIYRRLVSNWMSPEDVVQQSTEPPGLLWDETMRERFKEPISRMQATDLMTYLPDDILTKVDRASMATSLEARVPLLDPRLIEFAWRLPLNMKLRDGQSKWALRQVLYRHVPRSLIDRPKMGFGVPVGDWLRGPLRDWAEHLLDEKRLREQGLFDPTIVRTHWEDHLSGRRNWHYMMWSVLMMEAWLDRWDAK</sequence>
<dbReference type="PATRIC" id="fig|1458461.3.peg.1104"/>
<evidence type="ECO:0000256" key="10">
    <source>
        <dbReference type="PIRSR" id="PIRSR001589-3"/>
    </source>
</evidence>
<evidence type="ECO:0000256" key="5">
    <source>
        <dbReference type="ARBA" id="ARBA00022840"/>
    </source>
</evidence>
<evidence type="ECO:0000256" key="1">
    <source>
        <dbReference type="ARBA" id="ARBA00005187"/>
    </source>
</evidence>
<comment type="similarity">
    <text evidence="2">Belongs to the asparagine synthetase family.</text>
</comment>
<dbReference type="InterPro" id="IPR033738">
    <property type="entry name" value="AsnB_N"/>
</dbReference>
<keyword evidence="5 9" id="KW-0067">ATP-binding</keyword>
<feature type="binding site" evidence="9">
    <location>
        <position position="303"/>
    </location>
    <ligand>
        <name>ATP</name>
        <dbReference type="ChEBI" id="CHEBI:30616"/>
    </ligand>
</feature>
<dbReference type="PANTHER" id="PTHR43284">
    <property type="entry name" value="ASPARAGINE SYNTHETASE (GLUTAMINE-HYDROLYZING)"/>
    <property type="match status" value="1"/>
</dbReference>
<dbReference type="GO" id="GO:0005829">
    <property type="term" value="C:cytosol"/>
    <property type="evidence" value="ECO:0007669"/>
    <property type="project" value="TreeGrafter"/>
</dbReference>
<evidence type="ECO:0000259" key="11">
    <source>
        <dbReference type="PROSITE" id="PS51278"/>
    </source>
</evidence>
<protein>
    <recommendedName>
        <fullName evidence="3">asparagine synthase (glutamine-hydrolyzing)</fullName>
        <ecNumber evidence="3">6.3.5.4</ecNumber>
    </recommendedName>
</protein>